<accession>A0ABD3MSM6</accession>
<dbReference type="PANTHER" id="PTHR11748">
    <property type="entry name" value="D-LACTATE DEHYDROGENASE"/>
    <property type="match status" value="1"/>
</dbReference>
<organism evidence="12 13">
    <name type="scientific">Stephanodiscus triporus</name>
    <dbReference type="NCBI Taxonomy" id="2934178"/>
    <lineage>
        <taxon>Eukaryota</taxon>
        <taxon>Sar</taxon>
        <taxon>Stramenopiles</taxon>
        <taxon>Ochrophyta</taxon>
        <taxon>Bacillariophyta</taxon>
        <taxon>Coscinodiscophyceae</taxon>
        <taxon>Thalassiosirophycidae</taxon>
        <taxon>Stephanodiscales</taxon>
        <taxon>Stephanodiscaceae</taxon>
        <taxon>Stephanodiscus</taxon>
    </lineage>
</organism>
<dbReference type="InterPro" id="IPR016171">
    <property type="entry name" value="Vanillyl_alc_oxidase_C-sub2"/>
</dbReference>
<keyword evidence="8" id="KW-0496">Mitochondrion</keyword>
<dbReference type="Gene3D" id="3.30.465.10">
    <property type="match status" value="1"/>
</dbReference>
<sequence>MAASLQRTLGPFNINRFLSPPKQACLRYINGPTVDLSHSIHAPSLSDPPPSPQHDRRSRLPSDFLSSLRARHPGLDVSINPYDLDSHGRGESHHPTAAPDAVIRPTRVEEVRDILTACCRERRVEGEDLPIVEIVSVIPYGSGTSLEGHLQFLQRAEDEGSPGADEGEIKDIPTSCFTVRDDEANAYKKVRIKRKGGISVDMCNFQFIGEVGDDAFVRVGAGVTRNALNEALRHTGMQFMVDPGADATIGGMSACAASGTAAVKYGTMRDNVLAMTAVLPPTTILSANDEATASNNATSKVVNLGCNALKSSAGYNLPALLTGSEGTLGVLTEITVKLHPLPAYVLAASCAFDDLHCAAEAVANIRMMGVPVSRIELLDEMSIQAFNQSLIMEGCGDGGEDDAGALRLKPMELKPTLFIEFASHSEISAHEDLSAAKNICVADFGGKNFVSAADESTRHSLWAARHRLYYSAIALRADGGDSDSPTAQSTIVTDVCVPLSHFADIITDTANNVRESGVVGPCFGHAGDGNFHCILPLKKNDTKEYRDRVTAIIENMINRAISVGGTCTGEHGIGYGKKKYLAKMYGEGGVLMMEALKKSIDPWNIMNPGKIVDNDSYGGHDIVTEN</sequence>
<feature type="region of interest" description="Disordered" evidence="10">
    <location>
        <begin position="39"/>
        <end position="59"/>
    </location>
</feature>
<dbReference type="FunFam" id="1.10.45.10:FF:000001">
    <property type="entry name" value="D-lactate dehydrogenase mitochondrial"/>
    <property type="match status" value="1"/>
</dbReference>
<gene>
    <name evidence="12" type="ORF">ACHAW5_006669</name>
</gene>
<dbReference type="FunFam" id="3.30.70.2740:FF:000001">
    <property type="entry name" value="D-lactate dehydrogenase mitochondrial"/>
    <property type="match status" value="1"/>
</dbReference>
<evidence type="ECO:0000313" key="13">
    <source>
        <dbReference type="Proteomes" id="UP001530315"/>
    </source>
</evidence>
<dbReference type="InterPro" id="IPR036318">
    <property type="entry name" value="FAD-bd_PCMH-like_sf"/>
</dbReference>
<evidence type="ECO:0000256" key="8">
    <source>
        <dbReference type="ARBA" id="ARBA00023128"/>
    </source>
</evidence>
<dbReference type="Gene3D" id="3.30.43.10">
    <property type="entry name" value="Uridine Diphospho-n-acetylenolpyruvylglucosamine Reductase, domain 2"/>
    <property type="match status" value="1"/>
</dbReference>
<dbReference type="AlphaFoldDB" id="A0ABD3MSM6"/>
<feature type="region of interest" description="Disordered" evidence="10">
    <location>
        <begin position="76"/>
        <end position="98"/>
    </location>
</feature>
<dbReference type="InterPro" id="IPR016169">
    <property type="entry name" value="FAD-bd_PCMH_sub2"/>
</dbReference>
<dbReference type="EMBL" id="JALLAZ020001761">
    <property type="protein sequence ID" value="KAL3764961.1"/>
    <property type="molecule type" value="Genomic_DNA"/>
</dbReference>
<reference evidence="12 13" key="1">
    <citation type="submission" date="2024-10" db="EMBL/GenBank/DDBJ databases">
        <title>Updated reference genomes for cyclostephanoid diatoms.</title>
        <authorList>
            <person name="Roberts W.R."/>
            <person name="Alverson A.J."/>
        </authorList>
    </citation>
    <scope>NUCLEOTIDE SEQUENCE [LARGE SCALE GENOMIC DNA]</scope>
    <source>
        <strain evidence="12 13">AJA276-08</strain>
    </source>
</reference>
<evidence type="ECO:0000256" key="10">
    <source>
        <dbReference type="SAM" id="MobiDB-lite"/>
    </source>
</evidence>
<dbReference type="SUPFAM" id="SSF56176">
    <property type="entry name" value="FAD-binding/transporter-associated domain-like"/>
    <property type="match status" value="2"/>
</dbReference>
<name>A0ABD3MSM6_9STRA</name>
<dbReference type="GO" id="GO:0004458">
    <property type="term" value="F:D-lactate dehydrogenase (cytochrome) activity"/>
    <property type="evidence" value="ECO:0007669"/>
    <property type="project" value="UniProtKB-EC"/>
</dbReference>
<dbReference type="InterPro" id="IPR016164">
    <property type="entry name" value="FAD-linked_Oxase-like_C"/>
</dbReference>
<evidence type="ECO:0000256" key="3">
    <source>
        <dbReference type="ARBA" id="ARBA00008000"/>
    </source>
</evidence>
<dbReference type="InterPro" id="IPR016167">
    <property type="entry name" value="FAD-bd_PCMH_sub1"/>
</dbReference>
<evidence type="ECO:0000256" key="4">
    <source>
        <dbReference type="ARBA" id="ARBA00022630"/>
    </source>
</evidence>
<evidence type="ECO:0000259" key="11">
    <source>
        <dbReference type="PROSITE" id="PS51387"/>
    </source>
</evidence>
<dbReference type="Pfam" id="PF02913">
    <property type="entry name" value="FAD-oxidase_C"/>
    <property type="match status" value="1"/>
</dbReference>
<evidence type="ECO:0000256" key="2">
    <source>
        <dbReference type="ARBA" id="ARBA00004173"/>
    </source>
</evidence>
<evidence type="ECO:0000256" key="6">
    <source>
        <dbReference type="ARBA" id="ARBA00022946"/>
    </source>
</evidence>
<dbReference type="GO" id="GO:0005739">
    <property type="term" value="C:mitochondrion"/>
    <property type="evidence" value="ECO:0007669"/>
    <property type="project" value="UniProtKB-SubCell"/>
</dbReference>
<evidence type="ECO:0000256" key="7">
    <source>
        <dbReference type="ARBA" id="ARBA00023002"/>
    </source>
</evidence>
<comment type="similarity">
    <text evidence="3">Belongs to the FAD-binding oxidoreductase/transferase type 4 family.</text>
</comment>
<evidence type="ECO:0000256" key="1">
    <source>
        <dbReference type="ARBA" id="ARBA00001974"/>
    </source>
</evidence>
<keyword evidence="7" id="KW-0560">Oxidoreductase</keyword>
<comment type="caution">
    <text evidence="12">The sequence shown here is derived from an EMBL/GenBank/DDBJ whole genome shotgun (WGS) entry which is preliminary data.</text>
</comment>
<evidence type="ECO:0000256" key="9">
    <source>
        <dbReference type="ARBA" id="ARBA00038897"/>
    </source>
</evidence>
<proteinExistence type="inferred from homology"/>
<feature type="domain" description="FAD-binding PCMH-type" evidence="11">
    <location>
        <begin position="95"/>
        <end position="341"/>
    </location>
</feature>
<keyword evidence="6" id="KW-0809">Transit peptide</keyword>
<dbReference type="InterPro" id="IPR004113">
    <property type="entry name" value="FAD-bd_oxidored_4_C"/>
</dbReference>
<feature type="compositionally biased region" description="Basic and acidic residues" evidence="10">
    <location>
        <begin position="84"/>
        <end position="94"/>
    </location>
</feature>
<dbReference type="PANTHER" id="PTHR11748:SF111">
    <property type="entry name" value="D-LACTATE DEHYDROGENASE, MITOCHONDRIAL-RELATED"/>
    <property type="match status" value="1"/>
</dbReference>
<evidence type="ECO:0000256" key="5">
    <source>
        <dbReference type="ARBA" id="ARBA00022827"/>
    </source>
</evidence>
<dbReference type="Gene3D" id="3.30.70.2740">
    <property type="match status" value="1"/>
</dbReference>
<protein>
    <recommendedName>
        <fullName evidence="9">D-lactate dehydrogenase (cytochrome)</fullName>
        <ecNumber evidence="9">1.1.2.4</ecNumber>
    </recommendedName>
</protein>
<dbReference type="InterPro" id="IPR016166">
    <property type="entry name" value="FAD-bd_PCMH"/>
</dbReference>
<dbReference type="SUPFAM" id="SSF55103">
    <property type="entry name" value="FAD-linked oxidases, C-terminal domain"/>
    <property type="match status" value="1"/>
</dbReference>
<comment type="cofactor">
    <cofactor evidence="1">
        <name>FAD</name>
        <dbReference type="ChEBI" id="CHEBI:57692"/>
    </cofactor>
</comment>
<keyword evidence="13" id="KW-1185">Reference proteome</keyword>
<dbReference type="EC" id="1.1.2.4" evidence="9"/>
<dbReference type="InterPro" id="IPR006094">
    <property type="entry name" value="Oxid_FAD_bind_N"/>
</dbReference>
<evidence type="ECO:0000313" key="12">
    <source>
        <dbReference type="EMBL" id="KAL3764961.1"/>
    </source>
</evidence>
<dbReference type="Gene3D" id="1.10.45.10">
    <property type="entry name" value="Vanillyl-alcohol Oxidase, Chain A, domain 4"/>
    <property type="match status" value="1"/>
</dbReference>
<comment type="subcellular location">
    <subcellularLocation>
        <location evidence="2">Mitochondrion</location>
    </subcellularLocation>
</comment>
<dbReference type="Proteomes" id="UP001530315">
    <property type="component" value="Unassembled WGS sequence"/>
</dbReference>
<keyword evidence="4" id="KW-0285">Flavoprotein</keyword>
<dbReference type="Pfam" id="PF01565">
    <property type="entry name" value="FAD_binding_4"/>
    <property type="match status" value="1"/>
</dbReference>
<dbReference type="PROSITE" id="PS51387">
    <property type="entry name" value="FAD_PCMH"/>
    <property type="match status" value="1"/>
</dbReference>
<keyword evidence="5" id="KW-0274">FAD</keyword>